<dbReference type="PANTHER" id="PTHR48237">
    <property type="entry name" value="GAMMA-TUBULIN COMPLEX COMPONENT"/>
    <property type="match status" value="1"/>
</dbReference>
<name>A0AAD7KNJ0_QUISA</name>
<dbReference type="AlphaFoldDB" id="A0AAD7KNJ0"/>
<comment type="caution">
    <text evidence="1">The sequence shown here is derived from an EMBL/GenBank/DDBJ whole genome shotgun (WGS) entry which is preliminary data.</text>
</comment>
<feature type="non-terminal residue" evidence="1">
    <location>
        <position position="1"/>
    </location>
</feature>
<dbReference type="EMBL" id="JARAOO010000014">
    <property type="protein sequence ID" value="KAJ7942847.1"/>
    <property type="molecule type" value="Genomic_DNA"/>
</dbReference>
<organism evidence="1 2">
    <name type="scientific">Quillaja saponaria</name>
    <name type="common">Soap bark tree</name>
    <dbReference type="NCBI Taxonomy" id="32244"/>
    <lineage>
        <taxon>Eukaryota</taxon>
        <taxon>Viridiplantae</taxon>
        <taxon>Streptophyta</taxon>
        <taxon>Embryophyta</taxon>
        <taxon>Tracheophyta</taxon>
        <taxon>Spermatophyta</taxon>
        <taxon>Magnoliopsida</taxon>
        <taxon>eudicotyledons</taxon>
        <taxon>Gunneridae</taxon>
        <taxon>Pentapetalae</taxon>
        <taxon>rosids</taxon>
        <taxon>fabids</taxon>
        <taxon>Fabales</taxon>
        <taxon>Quillajaceae</taxon>
        <taxon>Quillaja</taxon>
    </lineage>
</organism>
<dbReference type="Proteomes" id="UP001163823">
    <property type="component" value="Chromosome 14"/>
</dbReference>
<evidence type="ECO:0000313" key="1">
    <source>
        <dbReference type="EMBL" id="KAJ7942847.1"/>
    </source>
</evidence>
<keyword evidence="2" id="KW-1185">Reference proteome</keyword>
<reference evidence="1" key="1">
    <citation type="journal article" date="2023" name="Science">
        <title>Elucidation of the pathway for biosynthesis of saponin adjuvants from the soapbark tree.</title>
        <authorList>
            <person name="Reed J."/>
            <person name="Orme A."/>
            <person name="El-Demerdash A."/>
            <person name="Owen C."/>
            <person name="Martin L.B.B."/>
            <person name="Misra R.C."/>
            <person name="Kikuchi S."/>
            <person name="Rejzek M."/>
            <person name="Martin A.C."/>
            <person name="Harkess A."/>
            <person name="Leebens-Mack J."/>
            <person name="Louveau T."/>
            <person name="Stephenson M.J."/>
            <person name="Osbourn A."/>
        </authorList>
    </citation>
    <scope>NUCLEOTIDE SEQUENCE</scope>
    <source>
        <strain evidence="1">S10</strain>
    </source>
</reference>
<evidence type="ECO:0000313" key="2">
    <source>
        <dbReference type="Proteomes" id="UP001163823"/>
    </source>
</evidence>
<sequence>GEIYMHGRMKGMDEFLGETKLEDVRWLCSLSESELDFLICLKMLVIQRSKVIGHAELANKFDLKTLRAMGLVLIEYVKLQVKDLSPTPDDLAKSPSFLDACNLLKCAPKNPKNSMSIKEVEANIGADLPITMKRPVSSKQRRKRRRVY</sequence>
<dbReference type="KEGG" id="qsa:O6P43_032465"/>
<accession>A0AAD7KNJ0</accession>
<gene>
    <name evidence="1" type="ORF">O6P43_032465</name>
</gene>
<dbReference type="PANTHER" id="PTHR48237:SF1">
    <property type="entry name" value="SPC97_SPC98 FAMILY OF SPINDLE POLE BODY (SBP) COMPONENT"/>
    <property type="match status" value="1"/>
</dbReference>
<proteinExistence type="predicted"/>
<protein>
    <submittedName>
        <fullName evidence="1">Gamma-tubulin complex component protein</fullName>
    </submittedName>
</protein>